<dbReference type="CDD" id="cd06578">
    <property type="entry name" value="HemD"/>
    <property type="match status" value="1"/>
</dbReference>
<dbReference type="OrthoDB" id="7204250at2"/>
<dbReference type="Proteomes" id="UP000245911">
    <property type="component" value="Unassembled WGS sequence"/>
</dbReference>
<dbReference type="InterPro" id="IPR003754">
    <property type="entry name" value="4pyrrol_synth_uPrphyn_synth"/>
</dbReference>
<reference evidence="2 3" key="1">
    <citation type="submission" date="2018-04" db="EMBL/GenBank/DDBJ databases">
        <title>Pararhodobacter oceanense sp. nov., isolated from marine intertidal sediment.</title>
        <authorList>
            <person name="Wang X.-L."/>
            <person name="Du Z.-J."/>
        </authorList>
    </citation>
    <scope>NUCLEOTIDE SEQUENCE [LARGE SCALE GENOMIC DNA]</scope>
    <source>
        <strain evidence="2 3">AM505</strain>
    </source>
</reference>
<dbReference type="Gene3D" id="3.40.50.10090">
    <property type="match status" value="2"/>
</dbReference>
<sequence length="265" mass="27871">MGAAAVKLRFMRPLLLLTRPLPQAHHFAAEAQTQCPPHDLLIAPLSGIVPLAFDPAVFKGARGLLLTSVNAVPAVAQVAKDMPGIAGLPAFCVGPATMQAAQDAGFVAYNCGGDAVAMVAYLIARRPEGPLVHAHGVHLARDMVAALGPEGMEPRSVQVYEARATNWPPSVLTQLQARPAGQVCVVPLFSPRAALRFMQELQGAELQDLRMVAISAACADNLPPELRALCQIARTPDAEGMMAAIADVMSRIAADGLRQAPVTDK</sequence>
<dbReference type="InterPro" id="IPR036108">
    <property type="entry name" value="4pyrrol_syn_uPrphyn_synt_sf"/>
</dbReference>
<feature type="domain" description="Tetrapyrrole biosynthesis uroporphyrinogen III synthase" evidence="1">
    <location>
        <begin position="41"/>
        <end position="242"/>
    </location>
</feature>
<proteinExistence type="predicted"/>
<accession>A0A2T8HQM6</accession>
<evidence type="ECO:0000313" key="3">
    <source>
        <dbReference type="Proteomes" id="UP000245911"/>
    </source>
</evidence>
<dbReference type="AlphaFoldDB" id="A0A2T8HQM6"/>
<name>A0A2T8HQM6_9RHOB</name>
<dbReference type="GO" id="GO:0004852">
    <property type="term" value="F:uroporphyrinogen-III synthase activity"/>
    <property type="evidence" value="ECO:0007669"/>
    <property type="project" value="InterPro"/>
</dbReference>
<keyword evidence="3" id="KW-1185">Reference proteome</keyword>
<organism evidence="2 3">
    <name type="scientific">Pararhodobacter oceanensis</name>
    <dbReference type="NCBI Taxonomy" id="2172121"/>
    <lineage>
        <taxon>Bacteria</taxon>
        <taxon>Pseudomonadati</taxon>
        <taxon>Pseudomonadota</taxon>
        <taxon>Alphaproteobacteria</taxon>
        <taxon>Rhodobacterales</taxon>
        <taxon>Paracoccaceae</taxon>
        <taxon>Pararhodobacter</taxon>
    </lineage>
</organism>
<dbReference type="SUPFAM" id="SSF69618">
    <property type="entry name" value="HemD-like"/>
    <property type="match status" value="1"/>
</dbReference>
<dbReference type="Pfam" id="PF02602">
    <property type="entry name" value="HEM4"/>
    <property type="match status" value="1"/>
</dbReference>
<dbReference type="GO" id="GO:0033014">
    <property type="term" value="P:tetrapyrrole biosynthetic process"/>
    <property type="evidence" value="ECO:0007669"/>
    <property type="project" value="InterPro"/>
</dbReference>
<evidence type="ECO:0000313" key="2">
    <source>
        <dbReference type="EMBL" id="PVH27730.1"/>
    </source>
</evidence>
<comment type="caution">
    <text evidence="2">The sequence shown here is derived from an EMBL/GenBank/DDBJ whole genome shotgun (WGS) entry which is preliminary data.</text>
</comment>
<gene>
    <name evidence="2" type="ORF">DDE20_15585</name>
</gene>
<evidence type="ECO:0000259" key="1">
    <source>
        <dbReference type="Pfam" id="PF02602"/>
    </source>
</evidence>
<protein>
    <recommendedName>
        <fullName evidence="1">Tetrapyrrole biosynthesis uroporphyrinogen III synthase domain-containing protein</fullName>
    </recommendedName>
</protein>
<dbReference type="EMBL" id="QDKM01000009">
    <property type="protein sequence ID" value="PVH27730.1"/>
    <property type="molecule type" value="Genomic_DNA"/>
</dbReference>